<accession>A0A814QNA4</accession>
<feature type="transmembrane region" description="Helical" evidence="2">
    <location>
        <begin position="216"/>
        <end position="235"/>
    </location>
</feature>
<name>A0A814QNA4_9BILA</name>
<organism evidence="3 4">
    <name type="scientific">Rotaria magnacalcarata</name>
    <dbReference type="NCBI Taxonomy" id="392030"/>
    <lineage>
        <taxon>Eukaryota</taxon>
        <taxon>Metazoa</taxon>
        <taxon>Spiralia</taxon>
        <taxon>Gnathifera</taxon>
        <taxon>Rotifera</taxon>
        <taxon>Eurotatoria</taxon>
        <taxon>Bdelloidea</taxon>
        <taxon>Philodinida</taxon>
        <taxon>Philodinidae</taxon>
        <taxon>Rotaria</taxon>
    </lineage>
</organism>
<dbReference type="AlphaFoldDB" id="A0A814QNA4"/>
<comment type="caution">
    <text evidence="3">The sequence shown here is derived from an EMBL/GenBank/DDBJ whole genome shotgun (WGS) entry which is preliminary data.</text>
</comment>
<gene>
    <name evidence="3" type="ORF">CJN711_LOCUS8142</name>
</gene>
<evidence type="ECO:0000256" key="1">
    <source>
        <dbReference type="SAM" id="MobiDB-lite"/>
    </source>
</evidence>
<keyword evidence="2" id="KW-0472">Membrane</keyword>
<reference evidence="3" key="1">
    <citation type="submission" date="2021-02" db="EMBL/GenBank/DDBJ databases">
        <authorList>
            <person name="Nowell W R."/>
        </authorList>
    </citation>
    <scope>NUCLEOTIDE SEQUENCE</scope>
</reference>
<protein>
    <submittedName>
        <fullName evidence="3">Uncharacterized protein</fullName>
    </submittedName>
</protein>
<feature type="region of interest" description="Disordered" evidence="1">
    <location>
        <begin position="111"/>
        <end position="165"/>
    </location>
</feature>
<dbReference type="EMBL" id="CAJNOV010002936">
    <property type="protein sequence ID" value="CAF1122440.1"/>
    <property type="molecule type" value="Genomic_DNA"/>
</dbReference>
<evidence type="ECO:0000256" key="2">
    <source>
        <dbReference type="SAM" id="Phobius"/>
    </source>
</evidence>
<evidence type="ECO:0000313" key="4">
    <source>
        <dbReference type="Proteomes" id="UP000663855"/>
    </source>
</evidence>
<keyword evidence="2" id="KW-0812">Transmembrane</keyword>
<dbReference type="Proteomes" id="UP000663855">
    <property type="component" value="Unassembled WGS sequence"/>
</dbReference>
<evidence type="ECO:0000313" key="3">
    <source>
        <dbReference type="EMBL" id="CAF1122440.1"/>
    </source>
</evidence>
<keyword evidence="2" id="KW-1133">Transmembrane helix</keyword>
<sequence>MSYVAIEFFIYVLPTAECSQIPQTFPLTDCMEAQVSVPINFTLYTMNFCNKSKIIVIELILTADIPGMQVSSLVNSTTNSSLAYVTVAEKVQSNPYCATLIVTISTPCVTTTTTSTSTSTTTSTASETTTTSSTTTSTTTTTTSEKTTTTTTTSTETTTTMPTTTTNTTLATTATTTTATTATTISVTTATTTSTTSRTSVFRTTAKPVVSNQINIPLNVGLSLLGLLLALGIVVSRRRRQTEAKNNLWEQNCVSSDPKEITKLSPWKKLKNNLKRR</sequence>
<proteinExistence type="predicted"/>